<keyword evidence="1" id="KW-0805">Transcription regulation</keyword>
<keyword evidence="5" id="KW-1185">Reference proteome</keyword>
<geneLocation type="plasmid" evidence="4 5">
    <name>pACP4.3</name>
</geneLocation>
<evidence type="ECO:0000256" key="2">
    <source>
        <dbReference type="ARBA" id="ARBA00023163"/>
    </source>
</evidence>
<reference evidence="4" key="1">
    <citation type="submission" date="2017-05" db="EMBL/GenBank/DDBJ databases">
        <title>Polyphasic characterization of four soil-derived phenanthrene-degrading Acidovorax strains and proposal of Acidovorax phenanthrenivorans sp. nov.</title>
        <authorList>
            <person name="Singleton D."/>
            <person name="Lee J."/>
            <person name="Dickey A.N."/>
            <person name="Stroud A."/>
            <person name="Scholl E.H."/>
            <person name="Wright F.A."/>
            <person name="Aitken M.D."/>
        </authorList>
    </citation>
    <scope>NUCLEOTIDE SEQUENCE</scope>
    <source>
        <strain evidence="4">P4</strain>
        <plasmid evidence="4">pACP4.3</plasmid>
    </source>
</reference>
<dbReference type="OrthoDB" id="9916806at2"/>
<keyword evidence="4" id="KW-0614">Plasmid</keyword>
<gene>
    <name evidence="4" type="ORF">CBP36_21385</name>
</gene>
<evidence type="ECO:0000313" key="5">
    <source>
        <dbReference type="Proteomes" id="UP000194440"/>
    </source>
</evidence>
<keyword evidence="2" id="KW-0804">Transcription</keyword>
<sequence>MDRWTENEFQRVARTTRISTRTLDACKDVLVDGMSNMAAAAKHKMFAPQISRAVTTLREKQAEQMKFASIRKESDEMMQYIASEVARHLFGQEFETTLAQPGCSYEGPVVVQSKGYLVQKVGRGGVLHNVAAFDNLPQLQQTLRIDYDAKGNLTGIAQVNPQEKSAKDLGR</sequence>
<protein>
    <recommendedName>
        <fullName evidence="3">KfrB domain-containing protein</fullName>
    </recommendedName>
</protein>
<organism evidence="4 5">
    <name type="scientific">Acidovorax carolinensis</name>
    <dbReference type="NCBI Taxonomy" id="553814"/>
    <lineage>
        <taxon>Bacteria</taxon>
        <taxon>Pseudomonadati</taxon>
        <taxon>Pseudomonadota</taxon>
        <taxon>Betaproteobacteria</taxon>
        <taxon>Burkholderiales</taxon>
        <taxon>Comamonadaceae</taxon>
        <taxon>Acidovorax</taxon>
    </lineage>
</organism>
<dbReference type="InterPro" id="IPR040782">
    <property type="entry name" value="KfrB"/>
</dbReference>
<dbReference type="Gene3D" id="1.10.10.2690">
    <property type="match status" value="1"/>
</dbReference>
<proteinExistence type="predicted"/>
<evidence type="ECO:0000313" key="4">
    <source>
        <dbReference type="EMBL" id="ART61521.1"/>
    </source>
</evidence>
<dbReference type="InterPro" id="IPR053721">
    <property type="entry name" value="Fimbrial_Adhesin_Reg"/>
</dbReference>
<feature type="domain" description="KfrB" evidence="3">
    <location>
        <begin position="104"/>
        <end position="151"/>
    </location>
</feature>
<evidence type="ECO:0000259" key="3">
    <source>
        <dbReference type="Pfam" id="PF18790"/>
    </source>
</evidence>
<name>A0A240UJ55_9BURK</name>
<dbReference type="KEGG" id="acip:CBP36_21385"/>
<dbReference type="AlphaFoldDB" id="A0A240UJ55"/>
<dbReference type="RefSeq" id="WP_086929226.1">
    <property type="nucleotide sequence ID" value="NZ_CP021369.1"/>
</dbReference>
<dbReference type="Proteomes" id="UP000194440">
    <property type="component" value="Plasmid pACP4.3"/>
</dbReference>
<accession>A0A240UJ55</accession>
<dbReference type="Pfam" id="PF18790">
    <property type="entry name" value="KfrB"/>
    <property type="match status" value="1"/>
</dbReference>
<evidence type="ECO:0000256" key="1">
    <source>
        <dbReference type="ARBA" id="ARBA00023015"/>
    </source>
</evidence>
<dbReference type="EMBL" id="CP021369">
    <property type="protein sequence ID" value="ART61521.1"/>
    <property type="molecule type" value="Genomic_DNA"/>
</dbReference>